<evidence type="ECO:0000313" key="2">
    <source>
        <dbReference type="Proteomes" id="UP001275436"/>
    </source>
</evidence>
<proteinExistence type="predicted"/>
<dbReference type="Pfam" id="PF26325">
    <property type="entry name" value="YhjD"/>
    <property type="match status" value="1"/>
</dbReference>
<reference evidence="1 2" key="1">
    <citation type="submission" date="2023-02" db="EMBL/GenBank/DDBJ databases">
        <title>Oceanobacillus kimchii IFOP_LL358 isolated form Alexandrium catenella lab strain.</title>
        <authorList>
            <person name="Gajardo G."/>
            <person name="Ueki S."/>
            <person name="Maruyama F."/>
        </authorList>
    </citation>
    <scope>NUCLEOTIDE SEQUENCE [LARGE SCALE GENOMIC DNA]</scope>
    <source>
        <strain evidence="1 2">IFOP_LL358</strain>
    </source>
</reference>
<accession>A0ABQ5TGD1</accession>
<organism evidence="1 2">
    <name type="scientific">Oceanobacillus kimchii</name>
    <dbReference type="NCBI Taxonomy" id="746691"/>
    <lineage>
        <taxon>Bacteria</taxon>
        <taxon>Bacillati</taxon>
        <taxon>Bacillota</taxon>
        <taxon>Bacilli</taxon>
        <taxon>Bacillales</taxon>
        <taxon>Bacillaceae</taxon>
        <taxon>Oceanobacillus</taxon>
    </lineage>
</organism>
<gene>
    <name evidence="1" type="ORF">MACH08_05500</name>
</gene>
<name>A0ABQ5TGD1_9BACI</name>
<keyword evidence="2" id="KW-1185">Reference proteome</keyword>
<evidence type="ECO:0000313" key="1">
    <source>
        <dbReference type="EMBL" id="GLO64766.1"/>
    </source>
</evidence>
<dbReference type="Proteomes" id="UP001275436">
    <property type="component" value="Unassembled WGS sequence"/>
</dbReference>
<protein>
    <submittedName>
        <fullName evidence="1">Uncharacterized protein</fullName>
    </submittedName>
</protein>
<comment type="caution">
    <text evidence="1">The sequence shown here is derived from an EMBL/GenBank/DDBJ whole genome shotgun (WGS) entry which is preliminary data.</text>
</comment>
<dbReference type="EMBL" id="BSKO01000001">
    <property type="protein sequence ID" value="GLO64766.1"/>
    <property type="molecule type" value="Genomic_DNA"/>
</dbReference>
<dbReference type="RefSeq" id="WP_317957685.1">
    <property type="nucleotide sequence ID" value="NZ_BSKO01000001.1"/>
</dbReference>
<dbReference type="InterPro" id="IPR058600">
    <property type="entry name" value="YhjD-like"/>
</dbReference>
<sequence>MNELVLKYICMPMAIATLKHNEKLYDQDKFKIVPPYLDLHESLINAIEKDFLELKREVIQDHYLNIRKQSTGKYVVNGKVMEFTSEELREGTKKVIQSYMYGENMIDIEHKEIPLEPKYTPPDVDSEDNR</sequence>